<organism evidence="5 6">
    <name type="scientific">Desulfobulbus oralis</name>
    <dbReference type="NCBI Taxonomy" id="1986146"/>
    <lineage>
        <taxon>Bacteria</taxon>
        <taxon>Pseudomonadati</taxon>
        <taxon>Thermodesulfobacteriota</taxon>
        <taxon>Desulfobulbia</taxon>
        <taxon>Desulfobulbales</taxon>
        <taxon>Desulfobulbaceae</taxon>
        <taxon>Desulfobulbus</taxon>
    </lineage>
</organism>
<keyword evidence="3" id="KW-0699">rRNA-binding</keyword>
<dbReference type="InterPro" id="IPR035647">
    <property type="entry name" value="EFG_III/V"/>
</dbReference>
<keyword evidence="3" id="KW-0690">Ribosome biogenesis</keyword>
<protein>
    <recommendedName>
        <fullName evidence="3">Large ribosomal subunit assembly factor BipA</fullName>
        <ecNumber evidence="3">3.6.5.-</ecNumber>
    </recommendedName>
    <alternativeName>
        <fullName evidence="3">GTP-binding protein BipA</fullName>
    </alternativeName>
</protein>
<feature type="binding site" evidence="3">
    <location>
        <begin position="129"/>
        <end position="132"/>
    </location>
    <ligand>
        <name>GTP</name>
        <dbReference type="ChEBI" id="CHEBI:37565"/>
    </ligand>
</feature>
<sequence length="598" mass="65800">MKQENIRNVAIIAHVDHGKTTLVDQLFRQSGMFRDNQQVAERLMDSMELERERGITIAAKNGSYRYGGYQINIIDTPGHADFGGQVERVLRMADGAVLLVDAQEGPMPQTFFVVKKALAARLPILLVVNKIDKPAARPDWAVDQVFDLLVRLGAPDEILDFPVVYASAKSGYALNSLSDSPEGATMDAISEMIVRHVPPPPGDPKGPLQFQIATIDYSPYLGRLGTGKVSSGRFDLRTPMVVVRRDGSIGPARINKIFAFNGDQKAPVDEACCGAIVSVAGMEDVTVGVTFTDPDKPQPLPVIEIDPPTIAMHFIPNDSPFVGQDGKFVTSRHLEERLKRETLADVALQVSPLGKGGGFEVAGRGELHLSILIEKMRREGYEFQVTRPQVIMREENGQKLEPYEELTIDVDEQYQGAVIEKLGRLRGVLIDMQVGPELTRMKFKIPTRGLLGYRSVFMTDTHGMGVMNYVFAGWGPYTGEIQNRVNGVMVVKEAVTTVAYALFNLQERGRLFVGPGVATYPGMIIGEHNRQTDLVVNPARGKKLTNIRAAGSDDAVILTPPLDMSLEECIAYINEDELVEITPNAIRLRKKTGVKAHI</sequence>
<accession>A0A2L1GKK0</accession>
<dbReference type="GO" id="GO:0000049">
    <property type="term" value="F:tRNA binding"/>
    <property type="evidence" value="ECO:0007669"/>
    <property type="project" value="UniProtKB-KW"/>
</dbReference>
<feature type="domain" description="Tr-type G" evidence="4">
    <location>
        <begin position="4"/>
        <end position="201"/>
    </location>
</feature>
<evidence type="ECO:0000259" key="4">
    <source>
        <dbReference type="PROSITE" id="PS51722"/>
    </source>
</evidence>
<keyword evidence="3" id="KW-0378">Hydrolase</keyword>
<comment type="catalytic activity">
    <reaction evidence="3">
        <text>GTP + H2O = GDP + phosphate + H(+)</text>
        <dbReference type="Rhea" id="RHEA:19669"/>
        <dbReference type="ChEBI" id="CHEBI:15377"/>
        <dbReference type="ChEBI" id="CHEBI:15378"/>
        <dbReference type="ChEBI" id="CHEBI:37565"/>
        <dbReference type="ChEBI" id="CHEBI:43474"/>
        <dbReference type="ChEBI" id="CHEBI:58189"/>
    </reaction>
</comment>
<dbReference type="Pfam" id="PF21018">
    <property type="entry name" value="BipA_C"/>
    <property type="match status" value="1"/>
</dbReference>
<proteinExistence type="inferred from homology"/>
<dbReference type="InterPro" id="IPR027417">
    <property type="entry name" value="P-loop_NTPase"/>
</dbReference>
<dbReference type="FunFam" id="2.40.50.250:FF:000001">
    <property type="entry name" value="GTP-binding protein TypA"/>
    <property type="match status" value="1"/>
</dbReference>
<comment type="function">
    <text evidence="3">A 50S ribosomal subunit assembly protein with GTPase activity, required for 50S subunit assembly at low temperatures, may also play a role in translation. Binds GTP and analogs. Binds the 70S ribosome between the 30S and 50S subunits, in a similar position as ribosome-bound EF-G; it contacts a number of ribosomal proteins, both rRNAs and the A-site tRNA.</text>
</comment>
<keyword evidence="3" id="KW-0820">tRNA-binding</keyword>
<dbReference type="InterPro" id="IPR047043">
    <property type="entry name" value="BipA_III"/>
</dbReference>
<dbReference type="NCBIfam" id="TIGR01394">
    <property type="entry name" value="TypA_BipA"/>
    <property type="match status" value="1"/>
</dbReference>
<dbReference type="SUPFAM" id="SSF50447">
    <property type="entry name" value="Translation proteins"/>
    <property type="match status" value="1"/>
</dbReference>
<dbReference type="SMART" id="SM00838">
    <property type="entry name" value="EFG_C"/>
    <property type="match status" value="1"/>
</dbReference>
<dbReference type="CDD" id="cd16263">
    <property type="entry name" value="BipA_III"/>
    <property type="match status" value="1"/>
</dbReference>
<dbReference type="GO" id="GO:0005829">
    <property type="term" value="C:cytosol"/>
    <property type="evidence" value="ECO:0007669"/>
    <property type="project" value="TreeGrafter"/>
</dbReference>
<dbReference type="InterPro" id="IPR009000">
    <property type="entry name" value="Transl_B-barrel_sf"/>
</dbReference>
<gene>
    <name evidence="3" type="primary">bipA</name>
    <name evidence="5" type="ORF">CAY53_00725</name>
</gene>
<dbReference type="FunFam" id="3.30.70.240:FF:000002">
    <property type="entry name" value="GTP-binding protein TypA"/>
    <property type="match status" value="1"/>
</dbReference>
<dbReference type="GO" id="GO:0000027">
    <property type="term" value="P:ribosomal large subunit assembly"/>
    <property type="evidence" value="ECO:0007669"/>
    <property type="project" value="UniProtKB-UniRule"/>
</dbReference>
<dbReference type="FunFam" id="3.30.70.870:FF:000003">
    <property type="entry name" value="GTP-binding protein TypA"/>
    <property type="match status" value="1"/>
</dbReference>
<name>A0A2L1GKK0_9BACT</name>
<dbReference type="InterPro" id="IPR000640">
    <property type="entry name" value="EFG_V-like"/>
</dbReference>
<dbReference type="PANTHER" id="PTHR42908">
    <property type="entry name" value="TRANSLATION ELONGATION FACTOR-RELATED"/>
    <property type="match status" value="1"/>
</dbReference>
<dbReference type="EC" id="3.6.5.-" evidence="3"/>
<dbReference type="InterPro" id="IPR035651">
    <property type="entry name" value="BipA_V"/>
</dbReference>
<dbReference type="InterPro" id="IPR047041">
    <property type="entry name" value="BipA_GTP-bd_dom"/>
</dbReference>
<dbReference type="EMBL" id="CP021255">
    <property type="protein sequence ID" value="AVD70184.1"/>
    <property type="molecule type" value="Genomic_DNA"/>
</dbReference>
<keyword evidence="1 3" id="KW-0547">Nucleotide-binding</keyword>
<dbReference type="GO" id="GO:1990904">
    <property type="term" value="C:ribonucleoprotein complex"/>
    <property type="evidence" value="ECO:0007669"/>
    <property type="project" value="TreeGrafter"/>
</dbReference>
<dbReference type="PRINTS" id="PR00315">
    <property type="entry name" value="ELONGATNFCT"/>
</dbReference>
<dbReference type="NCBIfam" id="TIGR00231">
    <property type="entry name" value="small_GTP"/>
    <property type="match status" value="1"/>
</dbReference>
<dbReference type="SUPFAM" id="SSF54980">
    <property type="entry name" value="EF-G C-terminal domain-like"/>
    <property type="match status" value="2"/>
</dbReference>
<dbReference type="Pfam" id="PF00009">
    <property type="entry name" value="GTP_EFTU"/>
    <property type="match status" value="1"/>
</dbReference>
<dbReference type="SUPFAM" id="SSF52540">
    <property type="entry name" value="P-loop containing nucleoside triphosphate hydrolases"/>
    <property type="match status" value="1"/>
</dbReference>
<dbReference type="PANTHER" id="PTHR42908:SF8">
    <property type="entry name" value="TR-TYPE G DOMAIN-CONTAINING PROTEIN"/>
    <property type="match status" value="1"/>
</dbReference>
<dbReference type="Proteomes" id="UP000239867">
    <property type="component" value="Chromosome"/>
</dbReference>
<dbReference type="InterPro" id="IPR048876">
    <property type="entry name" value="BipA_C"/>
</dbReference>
<dbReference type="OrthoDB" id="9760518at2"/>
<dbReference type="PROSITE" id="PS00301">
    <property type="entry name" value="G_TR_1"/>
    <property type="match status" value="1"/>
</dbReference>
<dbReference type="Gene3D" id="3.40.50.300">
    <property type="entry name" value="P-loop containing nucleotide triphosphate hydrolases"/>
    <property type="match status" value="1"/>
</dbReference>
<keyword evidence="6" id="KW-1185">Reference proteome</keyword>
<dbReference type="CDD" id="cd03691">
    <property type="entry name" value="BipA_TypA_II"/>
    <property type="match status" value="1"/>
</dbReference>
<dbReference type="KEGG" id="deo:CAY53_00725"/>
<dbReference type="GO" id="GO:0005525">
    <property type="term" value="F:GTP binding"/>
    <property type="evidence" value="ECO:0007669"/>
    <property type="project" value="UniProtKB-UniRule"/>
</dbReference>
<dbReference type="Gene3D" id="3.30.70.870">
    <property type="entry name" value="Elongation Factor G (Translational Gtpase), domain 3"/>
    <property type="match status" value="1"/>
</dbReference>
<dbReference type="InterPro" id="IPR053905">
    <property type="entry name" value="EF-G-like_DII"/>
</dbReference>
<dbReference type="GO" id="GO:0019843">
    <property type="term" value="F:rRNA binding"/>
    <property type="evidence" value="ECO:0007669"/>
    <property type="project" value="UniProtKB-KW"/>
</dbReference>
<dbReference type="Pfam" id="PF00679">
    <property type="entry name" value="EFG_C"/>
    <property type="match status" value="1"/>
</dbReference>
<keyword evidence="2 3" id="KW-0342">GTP-binding</keyword>
<dbReference type="FunFam" id="3.40.50.300:FF:000055">
    <property type="entry name" value="GTP-binding protein TypA"/>
    <property type="match status" value="1"/>
</dbReference>
<dbReference type="CDD" id="cd03710">
    <property type="entry name" value="BipA_TypA_C"/>
    <property type="match status" value="1"/>
</dbReference>
<dbReference type="PROSITE" id="PS51722">
    <property type="entry name" value="G_TR_2"/>
    <property type="match status" value="1"/>
</dbReference>
<evidence type="ECO:0000256" key="2">
    <source>
        <dbReference type="ARBA" id="ARBA00023134"/>
    </source>
</evidence>
<dbReference type="Gene3D" id="2.40.50.250">
    <property type="entry name" value="bipa protein"/>
    <property type="match status" value="1"/>
</dbReference>
<comment type="similarity">
    <text evidence="3">Belongs to the TRAFAC class translation factor GTPase superfamily. Classic translation factor GTPase family. BipA subfamily.</text>
</comment>
<dbReference type="Gene3D" id="3.30.70.240">
    <property type="match status" value="1"/>
</dbReference>
<dbReference type="RefSeq" id="WP_104935510.1">
    <property type="nucleotide sequence ID" value="NZ_CP021255.1"/>
</dbReference>
<dbReference type="CDD" id="cd01891">
    <property type="entry name" value="TypA_BipA"/>
    <property type="match status" value="1"/>
</dbReference>
<feature type="binding site" evidence="3">
    <location>
        <begin position="16"/>
        <end position="21"/>
    </location>
    <ligand>
        <name>GTP</name>
        <dbReference type="ChEBI" id="CHEBI:37565"/>
    </ligand>
</feature>
<evidence type="ECO:0000256" key="3">
    <source>
        <dbReference type="HAMAP-Rule" id="MF_00849"/>
    </source>
</evidence>
<comment type="subcellular location">
    <subcellularLocation>
        <location evidence="3">Cytoplasm</location>
    </subcellularLocation>
    <text evidence="3">Binds to ribosomes.</text>
</comment>
<dbReference type="InterPro" id="IPR000795">
    <property type="entry name" value="T_Tr_GTP-bd_dom"/>
</dbReference>
<dbReference type="InterPro" id="IPR005225">
    <property type="entry name" value="Small_GTP-bd"/>
</dbReference>
<dbReference type="InterPro" id="IPR042116">
    <property type="entry name" value="TypA/BipA_C"/>
</dbReference>
<dbReference type="InterPro" id="IPR031157">
    <property type="entry name" value="G_TR_CS"/>
</dbReference>
<dbReference type="InterPro" id="IPR047042">
    <property type="entry name" value="BipA_II"/>
</dbReference>
<evidence type="ECO:0000313" key="6">
    <source>
        <dbReference type="Proteomes" id="UP000239867"/>
    </source>
</evidence>
<evidence type="ECO:0000256" key="1">
    <source>
        <dbReference type="ARBA" id="ARBA00022741"/>
    </source>
</evidence>
<keyword evidence="3" id="KW-0694">RNA-binding</keyword>
<dbReference type="GO" id="GO:0003924">
    <property type="term" value="F:GTPase activity"/>
    <property type="evidence" value="ECO:0007669"/>
    <property type="project" value="UniProtKB-UniRule"/>
</dbReference>
<dbReference type="HAMAP" id="MF_00849">
    <property type="entry name" value="BipA"/>
    <property type="match status" value="1"/>
</dbReference>
<reference evidence="5 6" key="1">
    <citation type="journal article" date="2018" name="MBio">
        <title>Insights into the evolution of host association through the isolation and characterization of a novel human periodontal pathobiont, Desulfobulbus oralis.</title>
        <authorList>
            <person name="Cross K.L."/>
            <person name="Chirania P."/>
            <person name="Xiong W."/>
            <person name="Beall C.J."/>
            <person name="Elkins J.G."/>
            <person name="Giannone R.J."/>
            <person name="Griffen A.L."/>
            <person name="Guss A.M."/>
            <person name="Hettich R.L."/>
            <person name="Joshi S.S."/>
            <person name="Mokrzan E.M."/>
            <person name="Martin R.K."/>
            <person name="Zhulin I.B."/>
            <person name="Leys E.J."/>
            <person name="Podar M."/>
        </authorList>
    </citation>
    <scope>NUCLEOTIDE SEQUENCE [LARGE SCALE GENOMIC DNA]</scope>
    <source>
        <strain evidence="5 6">ORNL</strain>
    </source>
</reference>
<evidence type="ECO:0000313" key="5">
    <source>
        <dbReference type="EMBL" id="AVD70184.1"/>
    </source>
</evidence>
<comment type="subunit">
    <text evidence="3">Monomer.</text>
</comment>
<dbReference type="InterPro" id="IPR006298">
    <property type="entry name" value="BipA"/>
</dbReference>
<dbReference type="GO" id="GO:0043022">
    <property type="term" value="F:ribosome binding"/>
    <property type="evidence" value="ECO:0007669"/>
    <property type="project" value="UniProtKB-UniRule"/>
</dbReference>
<dbReference type="Gene3D" id="2.40.30.10">
    <property type="entry name" value="Translation factors"/>
    <property type="match status" value="1"/>
</dbReference>
<dbReference type="AlphaFoldDB" id="A0A2L1GKK0"/>
<dbReference type="Pfam" id="PF22042">
    <property type="entry name" value="EF-G_D2"/>
    <property type="match status" value="1"/>
</dbReference>
<keyword evidence="3" id="KW-0963">Cytoplasm</keyword>